<protein>
    <recommendedName>
        <fullName evidence="2">DNA methylase adenine-specific domain-containing protein</fullName>
    </recommendedName>
</protein>
<dbReference type="RefSeq" id="WP_051502497.1">
    <property type="nucleotide sequence ID" value="NZ_CAWLVK010000244.1"/>
</dbReference>
<sequence length="235" mass="26505">MASRTDHQKEFISLFKQTARYHTRYQVFRDFCNCAMAAIHNKHCFSEELEQYYLKTINKYERADVDRIVQLFSHVVLGLAQEPGDFLGSVFMRLELGDKDLQQFFTPWSVARMIAQMQLQDAAGLLQTQPFVTLCEPCCGAGCITLAAAEVLRELGHDPLCSLWVYAIDIDPLAAVMAYIQLSLTGIPAAVTIGNALHDGGDKRTRYTPAHYLGNWSQRFCKKSCSLLPAGIHRH</sequence>
<dbReference type="Proteomes" id="UP000019197">
    <property type="component" value="Unassembled WGS sequence"/>
</dbReference>
<dbReference type="AlphaFoldDB" id="W1J983"/>
<evidence type="ECO:0000256" key="1">
    <source>
        <dbReference type="ARBA" id="ARBA00006594"/>
    </source>
</evidence>
<accession>W1J983</accession>
<proteinExistence type="inferred from homology"/>
<dbReference type="EMBL" id="CBXE010000244">
    <property type="protein sequence ID" value="CDL86396.1"/>
    <property type="molecule type" value="Genomic_DNA"/>
</dbReference>
<comment type="similarity">
    <text evidence="1">Belongs to the N(4)/N(6)-methyltransferase family.</text>
</comment>
<organism evidence="3 4">
    <name type="scientific">Xenorhabdus cabanillasii JM26</name>
    <dbReference type="NCBI Taxonomy" id="1427517"/>
    <lineage>
        <taxon>Bacteria</taxon>
        <taxon>Pseudomonadati</taxon>
        <taxon>Pseudomonadota</taxon>
        <taxon>Gammaproteobacteria</taxon>
        <taxon>Enterobacterales</taxon>
        <taxon>Morganellaceae</taxon>
        <taxon>Xenorhabdus</taxon>
    </lineage>
</organism>
<dbReference type="InterPro" id="IPR029063">
    <property type="entry name" value="SAM-dependent_MTases_sf"/>
</dbReference>
<dbReference type="GO" id="GO:0003677">
    <property type="term" value="F:DNA binding"/>
    <property type="evidence" value="ECO:0007669"/>
    <property type="project" value="InterPro"/>
</dbReference>
<gene>
    <name evidence="3" type="ORF">XCR1_3180003</name>
</gene>
<dbReference type="SUPFAM" id="SSF53335">
    <property type="entry name" value="S-adenosyl-L-methionine-dependent methyltransferases"/>
    <property type="match status" value="1"/>
</dbReference>
<dbReference type="Gene3D" id="3.40.50.150">
    <property type="entry name" value="Vaccinia Virus protein VP39"/>
    <property type="match status" value="1"/>
</dbReference>
<evidence type="ECO:0000313" key="4">
    <source>
        <dbReference type="Proteomes" id="UP000019197"/>
    </source>
</evidence>
<comment type="caution">
    <text evidence="3">The sequence shown here is derived from an EMBL/GenBank/DDBJ whole genome shotgun (WGS) entry which is preliminary data.</text>
</comment>
<name>W1J983_9GAMM</name>
<dbReference type="InterPro" id="IPR003356">
    <property type="entry name" value="DNA_methylase_A-5"/>
</dbReference>
<dbReference type="OrthoDB" id="9784823at2"/>
<dbReference type="Pfam" id="PF02384">
    <property type="entry name" value="N6_Mtase"/>
    <property type="match status" value="1"/>
</dbReference>
<reference evidence="3 4" key="1">
    <citation type="submission" date="2013-11" db="EMBL/GenBank/DDBJ databases">
        <title>Draft genome sequence and annotation of the entomopathogenic bacterium, Xenorhabdus cabanillasi strain JM26.</title>
        <authorList>
            <person name="Gualtieri M."/>
            <person name="Ogier J.C."/>
            <person name="Pages S."/>
            <person name="Givaudan A."/>
            <person name="Gaudriault S."/>
        </authorList>
    </citation>
    <scope>NUCLEOTIDE SEQUENCE [LARGE SCALE GENOMIC DNA]</scope>
    <source>
        <strain evidence="3 4">JM26</strain>
    </source>
</reference>
<evidence type="ECO:0000259" key="2">
    <source>
        <dbReference type="Pfam" id="PF02384"/>
    </source>
</evidence>
<evidence type="ECO:0000313" key="3">
    <source>
        <dbReference type="EMBL" id="CDL86396.1"/>
    </source>
</evidence>
<dbReference type="GO" id="GO:0008170">
    <property type="term" value="F:N-methyltransferase activity"/>
    <property type="evidence" value="ECO:0007669"/>
    <property type="project" value="InterPro"/>
</dbReference>
<feature type="domain" description="DNA methylase adenine-specific" evidence="2">
    <location>
        <begin position="100"/>
        <end position="200"/>
    </location>
</feature>